<comment type="caution">
    <text evidence="2">The sequence shown here is derived from an EMBL/GenBank/DDBJ whole genome shotgun (WGS) entry which is preliminary data.</text>
</comment>
<feature type="signal peptide" evidence="1">
    <location>
        <begin position="1"/>
        <end position="21"/>
    </location>
</feature>
<evidence type="ECO:0000313" key="2">
    <source>
        <dbReference type="EMBL" id="MBC9248951.1"/>
    </source>
</evidence>
<evidence type="ECO:0008006" key="4">
    <source>
        <dbReference type="Google" id="ProtNLM"/>
    </source>
</evidence>
<dbReference type="Proteomes" id="UP000744555">
    <property type="component" value="Unassembled WGS sequence"/>
</dbReference>
<feature type="chain" id="PRO_5045635941" description="Lipoprotein" evidence="1">
    <location>
        <begin position="22"/>
        <end position="146"/>
    </location>
</feature>
<accession>A0ABR7RUT6</accession>
<dbReference type="RefSeq" id="WP_187804112.1">
    <property type="nucleotide sequence ID" value="NZ_LZEU01000001.1"/>
</dbReference>
<evidence type="ECO:0000256" key="1">
    <source>
        <dbReference type="SAM" id="SignalP"/>
    </source>
</evidence>
<dbReference type="EMBL" id="LZEU01000001">
    <property type="protein sequence ID" value="MBC9248951.1"/>
    <property type="molecule type" value="Genomic_DNA"/>
</dbReference>
<reference evidence="2 3" key="1">
    <citation type="submission" date="2016-06" db="EMBL/GenBank/DDBJ databases">
        <authorList>
            <person name="Ramos C."/>
            <person name="Pintado A."/>
            <person name="Crespo-Gomez J.I."/>
        </authorList>
    </citation>
    <scope>NUCLEOTIDE SEQUENCE [LARGE SCALE GENOMIC DNA]</scope>
    <source>
        <strain evidence="2 3">AVO110</strain>
    </source>
</reference>
<name>A0ABR7RUT6_AQUAC</name>
<evidence type="ECO:0000313" key="3">
    <source>
        <dbReference type="Proteomes" id="UP000744555"/>
    </source>
</evidence>
<protein>
    <recommendedName>
        <fullName evidence="4">Lipoprotein</fullName>
    </recommendedName>
</protein>
<dbReference type="PROSITE" id="PS51257">
    <property type="entry name" value="PROKAR_LIPOPROTEIN"/>
    <property type="match status" value="1"/>
</dbReference>
<keyword evidence="1" id="KW-0732">Signal</keyword>
<proteinExistence type="predicted"/>
<gene>
    <name evidence="2" type="ORF">A9179_01555</name>
</gene>
<sequence length="146" mass="15671">MSLRLPGALCALLLLAGCAQQPPTVAPTAPQPAPPSDPLRCVTRAECTTKVSRTLLFVFDYAAAGGALVERDGRLLFTPDTVTSGDWPALQIRLAAAADSHFEFSSACRAQGCRYQDEQLRRVYRSYLAGAPCSLLLDSAIRGCRE</sequence>
<organism evidence="2 3">
    <name type="scientific">Aquipseudomonas alcaligenes</name>
    <name type="common">Pseudomonas alcaligenes</name>
    <dbReference type="NCBI Taxonomy" id="43263"/>
    <lineage>
        <taxon>Bacteria</taxon>
        <taxon>Pseudomonadati</taxon>
        <taxon>Pseudomonadota</taxon>
        <taxon>Gammaproteobacteria</taxon>
        <taxon>Pseudomonadales</taxon>
        <taxon>Pseudomonadaceae</taxon>
        <taxon>Aquipseudomonas</taxon>
    </lineage>
</organism>
<keyword evidence="3" id="KW-1185">Reference proteome</keyword>